<keyword evidence="7" id="KW-0418">Kinase</keyword>
<evidence type="ECO:0000256" key="7">
    <source>
        <dbReference type="ARBA" id="ARBA00022777"/>
    </source>
</evidence>
<dbReference type="PANTHER" id="PTHR43071">
    <property type="entry name" value="2-AMINO-4-HYDROXY-6-HYDROXYMETHYLDIHYDROPTERIDINE PYROPHOSPHOKINASE"/>
    <property type="match status" value="1"/>
</dbReference>
<sequence length="175" mass="19447">MLGNDITALPTRAYIGIGSNLENPKEQVNSAISQIDELADVVVTAHSSLYQTAPIGPEGQPDYINAVIQIDTYLGAHQLLNKLQNIENQHGRTREVRWGARTLDLDILLFGEETLCDDRLQVPHPRMLERNFVIIPLAEVVPDYVFANGHDIQSTVETLGTIGIHKIKETTERIA</sequence>
<evidence type="ECO:0000256" key="1">
    <source>
        <dbReference type="ARBA" id="ARBA00005051"/>
    </source>
</evidence>
<keyword evidence="9" id="KW-0289">Folate biosynthesis</keyword>
<dbReference type="Proteomes" id="UP001465153">
    <property type="component" value="Unassembled WGS sequence"/>
</dbReference>
<evidence type="ECO:0000256" key="5">
    <source>
        <dbReference type="ARBA" id="ARBA00022679"/>
    </source>
</evidence>
<dbReference type="RefSeq" id="WP_353301282.1">
    <property type="nucleotide sequence ID" value="NZ_BAABWN010000001.1"/>
</dbReference>
<evidence type="ECO:0000313" key="15">
    <source>
        <dbReference type="Proteomes" id="UP001465153"/>
    </source>
</evidence>
<evidence type="ECO:0000256" key="10">
    <source>
        <dbReference type="ARBA" id="ARBA00029409"/>
    </source>
</evidence>
<keyword evidence="15" id="KW-1185">Reference proteome</keyword>
<reference evidence="14 15" key="1">
    <citation type="submission" date="2024-04" db="EMBL/GenBank/DDBJ databases">
        <title>Draft genome sequence of Sessilibacter corallicola NBRC 116591.</title>
        <authorList>
            <person name="Miyakawa T."/>
            <person name="Kusuya Y."/>
            <person name="Miura T."/>
        </authorList>
    </citation>
    <scope>NUCLEOTIDE SEQUENCE [LARGE SCALE GENOMIC DNA]</scope>
    <source>
        <strain evidence="14 15">KU-00831-HH</strain>
    </source>
</reference>
<evidence type="ECO:0000256" key="6">
    <source>
        <dbReference type="ARBA" id="ARBA00022741"/>
    </source>
</evidence>
<proteinExistence type="inferred from homology"/>
<dbReference type="PANTHER" id="PTHR43071:SF1">
    <property type="entry name" value="2-AMINO-4-HYDROXY-6-HYDROXYMETHYLDIHYDROPTERIDINE PYROPHOSPHOKINASE"/>
    <property type="match status" value="1"/>
</dbReference>
<evidence type="ECO:0000256" key="11">
    <source>
        <dbReference type="ARBA" id="ARBA00029766"/>
    </source>
</evidence>
<protein>
    <recommendedName>
        <fullName evidence="4">2-amino-4-hydroxy-6-hydroxymethyldihydropteridine pyrophosphokinase</fullName>
        <ecNumber evidence="3">2.7.6.3</ecNumber>
    </recommendedName>
    <alternativeName>
        <fullName evidence="11">6-hydroxymethyl-7,8-dihydropterin pyrophosphokinase</fullName>
    </alternativeName>
    <alternativeName>
        <fullName evidence="12">7,8-dihydro-6-hydroxymethylpterin-pyrophosphokinase</fullName>
    </alternativeName>
</protein>
<evidence type="ECO:0000313" key="14">
    <source>
        <dbReference type="EMBL" id="GAA6166309.1"/>
    </source>
</evidence>
<dbReference type="NCBIfam" id="TIGR01498">
    <property type="entry name" value="folK"/>
    <property type="match status" value="1"/>
</dbReference>
<dbReference type="EC" id="2.7.6.3" evidence="3"/>
<feature type="domain" description="7,8-dihydro-6-hydroxymethylpterin-pyrophosphokinase" evidence="13">
    <location>
        <begin position="97"/>
        <end position="108"/>
    </location>
</feature>
<name>A0ABQ0A3T7_9GAMM</name>
<evidence type="ECO:0000256" key="3">
    <source>
        <dbReference type="ARBA" id="ARBA00013253"/>
    </source>
</evidence>
<evidence type="ECO:0000256" key="12">
    <source>
        <dbReference type="ARBA" id="ARBA00033413"/>
    </source>
</evidence>
<dbReference type="Pfam" id="PF01288">
    <property type="entry name" value="HPPK"/>
    <property type="match status" value="1"/>
</dbReference>
<evidence type="ECO:0000256" key="8">
    <source>
        <dbReference type="ARBA" id="ARBA00022840"/>
    </source>
</evidence>
<dbReference type="InterPro" id="IPR035907">
    <property type="entry name" value="Hppk_sf"/>
</dbReference>
<evidence type="ECO:0000259" key="13">
    <source>
        <dbReference type="PROSITE" id="PS00794"/>
    </source>
</evidence>
<keyword evidence="8" id="KW-0067">ATP-binding</keyword>
<dbReference type="EMBL" id="BAABWN010000001">
    <property type="protein sequence ID" value="GAA6166309.1"/>
    <property type="molecule type" value="Genomic_DNA"/>
</dbReference>
<keyword evidence="5" id="KW-0808">Transferase</keyword>
<evidence type="ECO:0000256" key="9">
    <source>
        <dbReference type="ARBA" id="ARBA00022909"/>
    </source>
</evidence>
<evidence type="ECO:0000256" key="2">
    <source>
        <dbReference type="ARBA" id="ARBA00005810"/>
    </source>
</evidence>
<evidence type="ECO:0000256" key="4">
    <source>
        <dbReference type="ARBA" id="ARBA00016218"/>
    </source>
</evidence>
<dbReference type="Gene3D" id="3.30.70.560">
    <property type="entry name" value="7,8-Dihydro-6-hydroxymethylpterin-pyrophosphokinase HPPK"/>
    <property type="match status" value="1"/>
</dbReference>
<dbReference type="CDD" id="cd00483">
    <property type="entry name" value="HPPK"/>
    <property type="match status" value="1"/>
</dbReference>
<organism evidence="14 15">
    <name type="scientific">Sessilibacter corallicola</name>
    <dbReference type="NCBI Taxonomy" id="2904075"/>
    <lineage>
        <taxon>Bacteria</taxon>
        <taxon>Pseudomonadati</taxon>
        <taxon>Pseudomonadota</taxon>
        <taxon>Gammaproteobacteria</taxon>
        <taxon>Cellvibrionales</taxon>
        <taxon>Cellvibrionaceae</taxon>
        <taxon>Sessilibacter</taxon>
    </lineage>
</organism>
<comment type="caution">
    <text evidence="14">The sequence shown here is derived from an EMBL/GenBank/DDBJ whole genome shotgun (WGS) entry which is preliminary data.</text>
</comment>
<dbReference type="PROSITE" id="PS00794">
    <property type="entry name" value="HPPK"/>
    <property type="match status" value="1"/>
</dbReference>
<comment type="pathway">
    <text evidence="1">Cofactor biosynthesis; tetrahydrofolate biosynthesis; 2-amino-4-hydroxy-6-hydroxymethyl-7,8-dihydropteridine diphosphate from 7,8-dihydroneopterin triphosphate: step 4/4.</text>
</comment>
<dbReference type="SUPFAM" id="SSF55083">
    <property type="entry name" value="6-hydroxymethyl-7,8-dihydropterin pyrophosphokinase, HPPK"/>
    <property type="match status" value="1"/>
</dbReference>
<accession>A0ABQ0A3T7</accession>
<keyword evidence="6" id="KW-0547">Nucleotide-binding</keyword>
<dbReference type="InterPro" id="IPR000550">
    <property type="entry name" value="Hppk"/>
</dbReference>
<comment type="function">
    <text evidence="10">Catalyzes the transfer of pyrophosphate from adenosine triphosphate (ATP) to 6-hydroxymethyl-7,8-dihydropterin, an enzymatic step in folate biosynthesis pathway.</text>
</comment>
<gene>
    <name evidence="14" type="primary">folK_1</name>
    <name evidence="14" type="ORF">NBRC116591_01190</name>
</gene>
<comment type="similarity">
    <text evidence="2">Belongs to the HPPK family.</text>
</comment>